<dbReference type="SUPFAM" id="SSF46785">
    <property type="entry name" value="Winged helix' DNA-binding domain"/>
    <property type="match status" value="1"/>
</dbReference>
<evidence type="ECO:0000256" key="13">
    <source>
        <dbReference type="ARBA" id="ARBA00023306"/>
    </source>
</evidence>
<feature type="transmembrane region" description="Helical" evidence="16">
    <location>
        <begin position="112"/>
        <end position="130"/>
    </location>
</feature>
<keyword evidence="12 16" id="KW-0472">Membrane</keyword>
<dbReference type="AlphaFoldDB" id="A0A1H6KFQ2"/>
<dbReference type="EMBL" id="CDSC02000151">
    <property type="protein sequence ID" value="SEH74326.1"/>
    <property type="molecule type" value="Genomic_DNA"/>
</dbReference>
<organism evidence="18 21">
    <name type="scientific">Bathymodiolus azoricus thioautotrophic gill symbiont</name>
    <dbReference type="NCBI Taxonomy" id="235205"/>
    <lineage>
        <taxon>Bacteria</taxon>
        <taxon>Pseudomonadati</taxon>
        <taxon>Pseudomonadota</taxon>
        <taxon>Gammaproteobacteria</taxon>
        <taxon>sulfur-oxidizing symbionts</taxon>
    </lineage>
</organism>
<evidence type="ECO:0000256" key="7">
    <source>
        <dbReference type="ARBA" id="ARBA00022741"/>
    </source>
</evidence>
<keyword evidence="4" id="KW-1003">Cell membrane</keyword>
<dbReference type="Pfam" id="PF09397">
    <property type="entry name" value="FtsK_gamma"/>
    <property type="match status" value="1"/>
</dbReference>
<name>A0A1H6KFQ2_9GAMM</name>
<dbReference type="GO" id="GO:0007059">
    <property type="term" value="P:chromosome segregation"/>
    <property type="evidence" value="ECO:0007669"/>
    <property type="project" value="UniProtKB-KW"/>
</dbReference>
<evidence type="ECO:0000256" key="15">
    <source>
        <dbReference type="SAM" id="MobiDB-lite"/>
    </source>
</evidence>
<feature type="binding site" evidence="14">
    <location>
        <begin position="402"/>
        <end position="409"/>
    </location>
    <ligand>
        <name>ATP</name>
        <dbReference type="ChEBI" id="CHEBI:30616"/>
    </ligand>
</feature>
<dbReference type="InterPro" id="IPR050206">
    <property type="entry name" value="FtsK/SpoIIIE/SftA"/>
</dbReference>
<evidence type="ECO:0000256" key="12">
    <source>
        <dbReference type="ARBA" id="ARBA00023136"/>
    </source>
</evidence>
<dbReference type="Pfam" id="PF17854">
    <property type="entry name" value="FtsK_alpha"/>
    <property type="match status" value="1"/>
</dbReference>
<evidence type="ECO:0000313" key="20">
    <source>
        <dbReference type="Proteomes" id="UP000198559"/>
    </source>
</evidence>
<evidence type="ECO:0000256" key="4">
    <source>
        <dbReference type="ARBA" id="ARBA00022475"/>
    </source>
</evidence>
<dbReference type="GO" id="GO:0003677">
    <property type="term" value="F:DNA binding"/>
    <property type="evidence" value="ECO:0007669"/>
    <property type="project" value="UniProtKB-KW"/>
</dbReference>
<comment type="similarity">
    <text evidence="2">Belongs to the FtsK/SpoIIIE/SftA family.</text>
</comment>
<dbReference type="InterPro" id="IPR018541">
    <property type="entry name" value="Ftsk_gamma"/>
</dbReference>
<keyword evidence="9 14" id="KW-0067">ATP-binding</keyword>
<dbReference type="PANTHER" id="PTHR22683">
    <property type="entry name" value="SPORULATION PROTEIN RELATED"/>
    <property type="match status" value="1"/>
</dbReference>
<feature type="transmembrane region" description="Helical" evidence="16">
    <location>
        <begin position="150"/>
        <end position="171"/>
    </location>
</feature>
<evidence type="ECO:0000256" key="10">
    <source>
        <dbReference type="ARBA" id="ARBA00022989"/>
    </source>
</evidence>
<gene>
    <name evidence="18" type="ORF">BAZSYMA_ACONTIG00001_1</name>
    <name evidence="19" type="ORF">BAZSYMB_SCAFFOLD00006_17</name>
</gene>
<feature type="transmembrane region" description="Helical" evidence="16">
    <location>
        <begin position="71"/>
        <end position="92"/>
    </location>
</feature>
<evidence type="ECO:0000256" key="16">
    <source>
        <dbReference type="SAM" id="Phobius"/>
    </source>
</evidence>
<dbReference type="InterPro" id="IPR002543">
    <property type="entry name" value="FtsK_dom"/>
</dbReference>
<dbReference type="InterPro" id="IPR036388">
    <property type="entry name" value="WH-like_DNA-bd_sf"/>
</dbReference>
<reference evidence="18" key="1">
    <citation type="submission" date="2016-06" db="EMBL/GenBank/DDBJ databases">
        <authorList>
            <person name="Olsen C.W."/>
            <person name="Carey S."/>
            <person name="Hinshaw L."/>
            <person name="Karasin A.I."/>
        </authorList>
    </citation>
    <scope>NUCLEOTIDE SEQUENCE [LARGE SCALE GENOMIC DNA]</scope>
    <source>
        <strain evidence="18">BazSymA</strain>
        <strain evidence="19">BazSymB</strain>
    </source>
</reference>
<evidence type="ECO:0000256" key="2">
    <source>
        <dbReference type="ARBA" id="ARBA00006474"/>
    </source>
</evidence>
<dbReference type="InterPro" id="IPR027417">
    <property type="entry name" value="P-loop_NTPase"/>
</dbReference>
<evidence type="ECO:0000256" key="14">
    <source>
        <dbReference type="PROSITE-ProRule" id="PRU00289"/>
    </source>
</evidence>
<dbReference type="STRING" id="235205.BAZSYMB_SCAFFOLD00006_17"/>
<dbReference type="Gene3D" id="3.40.50.300">
    <property type="entry name" value="P-loop containing nucleotide triphosphate hydrolases"/>
    <property type="match status" value="1"/>
</dbReference>
<dbReference type="PROSITE" id="PS50901">
    <property type="entry name" value="FTSK"/>
    <property type="match status" value="1"/>
</dbReference>
<proteinExistence type="inferred from homology"/>
<keyword evidence="13" id="KW-0131">Cell cycle</keyword>
<keyword evidence="11" id="KW-0238">DNA-binding</keyword>
<evidence type="ECO:0000256" key="1">
    <source>
        <dbReference type="ARBA" id="ARBA00004651"/>
    </source>
</evidence>
<dbReference type="Proteomes" id="UP000198559">
    <property type="component" value="Unassembled WGS sequence"/>
</dbReference>
<dbReference type="Pfam" id="PF13491">
    <property type="entry name" value="FtsK_4TM"/>
    <property type="match status" value="1"/>
</dbReference>
<comment type="subcellular location">
    <subcellularLocation>
        <location evidence="1">Cell membrane</location>
        <topology evidence="1">Multi-pass membrane protein</topology>
    </subcellularLocation>
</comment>
<dbReference type="InterPro" id="IPR036390">
    <property type="entry name" value="WH_DNA-bd_sf"/>
</dbReference>
<dbReference type="GO" id="GO:0051301">
    <property type="term" value="P:cell division"/>
    <property type="evidence" value="ECO:0007669"/>
    <property type="project" value="UniProtKB-KW"/>
</dbReference>
<dbReference type="RefSeq" id="WP_090715550.1">
    <property type="nucleotide sequence ID" value="NZ_CAESAP020000243.1"/>
</dbReference>
<feature type="transmembrane region" description="Helical" evidence="16">
    <location>
        <begin position="21"/>
        <end position="41"/>
    </location>
</feature>
<feature type="domain" description="FtsK" evidence="17">
    <location>
        <begin position="385"/>
        <end position="606"/>
    </location>
</feature>
<evidence type="ECO:0000256" key="11">
    <source>
        <dbReference type="ARBA" id="ARBA00023125"/>
    </source>
</evidence>
<keyword evidence="6 16" id="KW-0812">Transmembrane</keyword>
<keyword evidence="8" id="KW-0159">Chromosome partition</keyword>
<dbReference type="SUPFAM" id="SSF52540">
    <property type="entry name" value="P-loop containing nucleoside triphosphate hydrolases"/>
    <property type="match status" value="1"/>
</dbReference>
<reference evidence="20 21" key="2">
    <citation type="submission" date="2016-06" db="EMBL/GenBank/DDBJ databases">
        <authorList>
            <person name="Petersen J."/>
            <person name="Sayavedra L."/>
        </authorList>
    </citation>
    <scope>NUCLEOTIDE SEQUENCE [LARGE SCALE GENOMIC DNA]</scope>
    <source>
        <strain evidence="21">BazSymA</strain>
        <strain evidence="20">BazSymB</strain>
    </source>
</reference>
<dbReference type="EMBL" id="CVUD02000250">
    <property type="protein sequence ID" value="SEH93870.1"/>
    <property type="molecule type" value="Genomic_DNA"/>
</dbReference>
<evidence type="ECO:0000313" key="19">
    <source>
        <dbReference type="EMBL" id="SEH93870.1"/>
    </source>
</evidence>
<evidence type="ECO:0000256" key="5">
    <source>
        <dbReference type="ARBA" id="ARBA00022618"/>
    </source>
</evidence>
<dbReference type="InterPro" id="IPR025199">
    <property type="entry name" value="FtsK_4TM"/>
</dbReference>
<dbReference type="InterPro" id="IPR041027">
    <property type="entry name" value="FtsK_alpha"/>
</dbReference>
<evidence type="ECO:0000313" key="21">
    <source>
        <dbReference type="Proteomes" id="UP000198988"/>
    </source>
</evidence>
<feature type="region of interest" description="Disordered" evidence="15">
    <location>
        <begin position="500"/>
        <end position="520"/>
    </location>
</feature>
<dbReference type="Proteomes" id="UP000198988">
    <property type="component" value="Unassembled WGS sequence"/>
</dbReference>
<keyword evidence="10 16" id="KW-1133">Transmembrane helix</keyword>
<dbReference type="OrthoDB" id="9807790at2"/>
<dbReference type="GO" id="GO:0005886">
    <property type="term" value="C:plasma membrane"/>
    <property type="evidence" value="ECO:0007669"/>
    <property type="project" value="UniProtKB-SubCell"/>
</dbReference>
<evidence type="ECO:0000259" key="17">
    <source>
        <dbReference type="PROSITE" id="PS50901"/>
    </source>
</evidence>
<dbReference type="Gene3D" id="1.10.10.10">
    <property type="entry name" value="Winged helix-like DNA-binding domain superfamily/Winged helix DNA-binding domain"/>
    <property type="match status" value="1"/>
</dbReference>
<evidence type="ECO:0000313" key="18">
    <source>
        <dbReference type="EMBL" id="SEH74326.1"/>
    </source>
</evidence>
<evidence type="ECO:0000256" key="6">
    <source>
        <dbReference type="ARBA" id="ARBA00022692"/>
    </source>
</evidence>
<keyword evidence="7 14" id="KW-0547">Nucleotide-binding</keyword>
<keyword evidence="5 18" id="KW-0132">Cell division</keyword>
<evidence type="ECO:0000256" key="8">
    <source>
        <dbReference type="ARBA" id="ARBA00022829"/>
    </source>
</evidence>
<sequence>MKKNNKLTSRNISQPRSRIKSEIFFIALTTFGLVFLVALISHSPIETPLSSALEEPITNSAGIVGAYLSDIGLSFLGYSAYLIPISLIWLGYKIHKNAEQKPANPNVARVRFIATIVLIISFSALLALLAQLSTNKGPAGGDIGNILHNYFGVLFGSISIVVYLGVIMISTGIASPPLWKNVFAFIATLFAKFKMKSSKAKATITPTSKLAAKKIGLFGKLRSAKTKPVKRKTTATTNNASLPNNKTLTGLPDLSLLDDIKKNTKGYSEKEIEEMSQQVEIKLKDFGFDVSITAVTPGPVITQFELSLAPGVKVSQIMNLNKDLARALLVESVRIVDVIPGKPVIGLEIPNTQREMIGLKEVLSSNEFNNSPSMLTMGLGKDINGQPVVANLAKMPHLLVAGSTGMGKSVGLNAMILSVLYKATPEQVRIIMIDPKIVELSCYNDVPHLLTPVITDMNQAASALWWCVNEMERRYSLLATFGVRNIEGFNEKLEKAKKKNSPLLDPSFKEETAEEGESAPELESLPLIMLVIDEYADMLGALQQEDRTKAKRVEALIIRLAQKARAAGIHLIIATQRPSVDVITGLIKSNVPSRIAFKVTSKVDSRTILDQGGAEQLLGMGDMLYMTPGISHLSRVHGAFVSDDEIANVVGFLREHSQTNYLNSVVNSHSESTDSHEGTGEHVGETDELYDKSVQIVTSTRRASISSLQRRLRIGYNRAARIIEDMEAAGVVSGMNSAGNRQVLAPGPIDEN</sequence>
<accession>A0A1H6KFQ2</accession>
<dbReference type="PANTHER" id="PTHR22683:SF41">
    <property type="entry name" value="DNA TRANSLOCASE FTSK"/>
    <property type="match status" value="1"/>
</dbReference>
<dbReference type="GO" id="GO:0005524">
    <property type="term" value="F:ATP binding"/>
    <property type="evidence" value="ECO:0007669"/>
    <property type="project" value="UniProtKB-UniRule"/>
</dbReference>
<evidence type="ECO:0000256" key="9">
    <source>
        <dbReference type="ARBA" id="ARBA00022840"/>
    </source>
</evidence>
<dbReference type="Pfam" id="PF01580">
    <property type="entry name" value="FtsK_SpoIIIE"/>
    <property type="match status" value="1"/>
</dbReference>
<feature type="transmembrane region" description="Helical" evidence="16">
    <location>
        <begin position="178"/>
        <end position="195"/>
    </location>
</feature>
<evidence type="ECO:0000256" key="3">
    <source>
        <dbReference type="ARBA" id="ARBA00020887"/>
    </source>
</evidence>
<dbReference type="Gene3D" id="3.30.980.40">
    <property type="match status" value="1"/>
</dbReference>
<protein>
    <recommendedName>
        <fullName evidence="3">DNA translocase FtsK</fullName>
    </recommendedName>
</protein>
<dbReference type="SMART" id="SM00843">
    <property type="entry name" value="Ftsk_gamma"/>
    <property type="match status" value="1"/>
</dbReference>